<feature type="compositionally biased region" description="Low complexity" evidence="1">
    <location>
        <begin position="309"/>
        <end position="319"/>
    </location>
</feature>
<feature type="compositionally biased region" description="Polar residues" evidence="1">
    <location>
        <begin position="261"/>
        <end position="284"/>
    </location>
</feature>
<accession>A0A7S3QAD5</accession>
<feature type="compositionally biased region" description="Low complexity" evidence="1">
    <location>
        <begin position="99"/>
        <end position="145"/>
    </location>
</feature>
<gene>
    <name evidence="2" type="ORF">CDEB00056_LOCUS15832</name>
</gene>
<feature type="compositionally biased region" description="Basic residues" evidence="1">
    <location>
        <begin position="322"/>
        <end position="350"/>
    </location>
</feature>
<feature type="region of interest" description="Disordered" evidence="1">
    <location>
        <begin position="99"/>
        <end position="171"/>
    </location>
</feature>
<feature type="compositionally biased region" description="Polar residues" evidence="1">
    <location>
        <begin position="162"/>
        <end position="171"/>
    </location>
</feature>
<organism evidence="2">
    <name type="scientific">Chaetoceros debilis</name>
    <dbReference type="NCBI Taxonomy" id="122233"/>
    <lineage>
        <taxon>Eukaryota</taxon>
        <taxon>Sar</taxon>
        <taxon>Stramenopiles</taxon>
        <taxon>Ochrophyta</taxon>
        <taxon>Bacillariophyta</taxon>
        <taxon>Coscinodiscophyceae</taxon>
        <taxon>Chaetocerotophycidae</taxon>
        <taxon>Chaetocerotales</taxon>
        <taxon>Chaetocerotaceae</taxon>
        <taxon>Chaetoceros</taxon>
    </lineage>
</organism>
<feature type="region of interest" description="Disordered" evidence="1">
    <location>
        <begin position="252"/>
        <end position="389"/>
    </location>
</feature>
<feature type="compositionally biased region" description="Low complexity" evidence="1">
    <location>
        <begin position="13"/>
        <end position="26"/>
    </location>
</feature>
<dbReference type="EMBL" id="HBIO01020556">
    <property type="protein sequence ID" value="CAE0470979.1"/>
    <property type="molecule type" value="Transcribed_RNA"/>
</dbReference>
<feature type="compositionally biased region" description="Basic residues" evidence="1">
    <location>
        <begin position="146"/>
        <end position="156"/>
    </location>
</feature>
<feature type="region of interest" description="Disordered" evidence="1">
    <location>
        <begin position="1257"/>
        <end position="1297"/>
    </location>
</feature>
<feature type="compositionally biased region" description="Polar residues" evidence="1">
    <location>
        <begin position="1094"/>
        <end position="1110"/>
    </location>
</feature>
<evidence type="ECO:0000313" key="2">
    <source>
        <dbReference type="EMBL" id="CAE0470979.1"/>
    </source>
</evidence>
<feature type="region of interest" description="Disordered" evidence="1">
    <location>
        <begin position="1090"/>
        <end position="1144"/>
    </location>
</feature>
<reference evidence="2" key="1">
    <citation type="submission" date="2021-01" db="EMBL/GenBank/DDBJ databases">
        <authorList>
            <person name="Corre E."/>
            <person name="Pelletier E."/>
            <person name="Niang G."/>
            <person name="Scheremetjew M."/>
            <person name="Finn R."/>
            <person name="Kale V."/>
            <person name="Holt S."/>
            <person name="Cochrane G."/>
            <person name="Meng A."/>
            <person name="Brown T."/>
            <person name="Cohen L."/>
        </authorList>
    </citation>
    <scope>NUCLEOTIDE SEQUENCE</scope>
    <source>
        <strain evidence="2">MM31A-1</strain>
    </source>
</reference>
<feature type="region of interest" description="Disordered" evidence="1">
    <location>
        <begin position="1173"/>
        <end position="1205"/>
    </location>
</feature>
<protein>
    <submittedName>
        <fullName evidence="2">Uncharacterized protein</fullName>
    </submittedName>
</protein>
<name>A0A7S3QAD5_9STRA</name>
<sequence length="1427" mass="156628">MRILGSRRKVKAKGYSGSGSKSDSYGGFVNDDDGDAEFAKPFAAFDDGAFGDFNDNVFDGDGDGDGDGNDFMMSNTNLSIHTNDVGSVASSNWKEDAGSAIAATKRTATSRTRARTRSISNSRPSSRNSNASNSISNSTSNSRPSSHTRPRTRARSRTPIAQMNSNMNGNLNADNLSIASSSMDMNNMNIDMNMNNVEIRPDHEFMMNTSISRNKGNNNNNLVDTLDTTGTGMDTTIGTLTLDLDIKPQLQLHQSSSPSQNDNTVNGADIAWNTNNDNHNDTSYNDNHEQDDEDNDTSLDFSAGAPINTSTSSRQQQEQQQHHHTSGKGKEKKQHKSRKRFKLFSKTFRRKKEEDEHGHGHGHGHGHDQSGDFHDQKTNKSKAKATAPAKDIKVGTGVVDTGADSSSGIGTGMDTKGMTSFVDSSSYEEQCEEDLNKPTSFDGMNGSTWDEIDQSFDGDVDGNFSYQPQDENNEAQDGGYLFSNERVGDNGSEGGADFFQTWGDSFTNSPVDVDVKMNGNLNVNVNLSNGPDGFPSFEVAKDWNPATSQFESFHEAEFAAVNAANSNIAHARVHAKHLLEHDHERDHPHILQWNVKIDGTDEGNDDSFFQDEIPAVFSSPTDEQDELFKAKATSTATSTAEPHALGGIFPPVSTTMNQDRNFASESFLDGPIDVDTMLPFNDGAPIDVDTMKPWRPTRDVQWNSESGANSDITDDNMQVGQVTPNLVPEYPSDHDGLKGLKDSNVHAAETPNNESIDALYEQVDVGNLSETGATSDVSKSKLTLGIMAQISGLIDYSVDEDDNDEDQYGNTYSHEVDETYSESEVEAAARQAVEEHERSSVVEMPSTNVSVSLNDESQGLNINVHPEFVGTSPLSPFNADLSGIENDDSPPFQANLSHIQNQSGDLNLEVDSPIVDHKELVSSRGFDAVGGSKNVQLTHEGNFDTQFHSRKDMTGQGLPTNVHINIETEELSGFFDNEVLPEFSAPKKTISSIKKFWKHKQHDMTVKTDPASTMKSRGIDVEWPNAPTNTSGQVKNRSDFDDNFFENRQQGRNWNVPSNISAQAPPDSSISFATEMSSLCDDSFAITTDGFPSKNGTQKGSRSIGPTSSAKGFFWRSHPSGEGFSPAEIKTRKRSPYSQKKSLCEKDTAKSVDRVIYPVPSSEYEHFAIIGSDKASQAPSRASAPENTRIKKTKKADSKARMSSPVPSWEKVVQLKKSVSEIGSTANVAKIRRSVNEISNTCRETYNNPQDWRKVLQNHTKSPRTIEEIPEEEYEERLENSQPKKSDTDKNTIEPKKEKLRTKSPFLTEVGRRQEILIAKAGSLMAKTSVSKGKKIHENFEMGEKSKNVIIQDIPRTIEKKPLDDDAISVCSSSIADRIKAFEKISGTKNATRGKPSIFTRPEKLNSFSLSKLRNVTNNVGVGGLWS</sequence>
<feature type="region of interest" description="Disordered" evidence="1">
    <location>
        <begin position="1"/>
        <end position="26"/>
    </location>
</feature>
<evidence type="ECO:0000256" key="1">
    <source>
        <dbReference type="SAM" id="MobiDB-lite"/>
    </source>
</evidence>
<feature type="compositionally biased region" description="Basic and acidic residues" evidence="1">
    <location>
        <begin position="351"/>
        <end position="378"/>
    </location>
</feature>
<feature type="compositionally biased region" description="Basic residues" evidence="1">
    <location>
        <begin position="1"/>
        <end position="12"/>
    </location>
</feature>
<feature type="region of interest" description="Disordered" evidence="1">
    <location>
        <begin position="1008"/>
        <end position="1037"/>
    </location>
</feature>
<feature type="compositionally biased region" description="Polar residues" evidence="1">
    <location>
        <begin position="1026"/>
        <end position="1035"/>
    </location>
</feature>
<proteinExistence type="predicted"/>
<feature type="compositionally biased region" description="Basic and acidic residues" evidence="1">
    <location>
        <begin position="1277"/>
        <end position="1297"/>
    </location>
</feature>